<dbReference type="AlphaFoldDB" id="A0AAE0P9T8"/>
<dbReference type="PANTHER" id="PTHR24148">
    <property type="entry name" value="ANKYRIN REPEAT DOMAIN-CONTAINING PROTEIN 39 HOMOLOG-RELATED"/>
    <property type="match status" value="1"/>
</dbReference>
<dbReference type="Proteomes" id="UP001281003">
    <property type="component" value="Unassembled WGS sequence"/>
</dbReference>
<protein>
    <recommendedName>
        <fullName evidence="2">Heterokaryon incompatibility domain-containing protein</fullName>
    </recommendedName>
</protein>
<evidence type="ECO:0000256" key="1">
    <source>
        <dbReference type="SAM" id="MobiDB-lite"/>
    </source>
</evidence>
<feature type="region of interest" description="Disordered" evidence="1">
    <location>
        <begin position="94"/>
        <end position="131"/>
    </location>
</feature>
<dbReference type="InterPro" id="IPR052895">
    <property type="entry name" value="HetReg/Transcr_Mod"/>
</dbReference>
<proteinExistence type="predicted"/>
<dbReference type="EMBL" id="JAUTDP010000010">
    <property type="protein sequence ID" value="KAK3395822.1"/>
    <property type="molecule type" value="Genomic_DNA"/>
</dbReference>
<dbReference type="InterPro" id="IPR010730">
    <property type="entry name" value="HET"/>
</dbReference>
<evidence type="ECO:0000313" key="3">
    <source>
        <dbReference type="EMBL" id="KAK3395822.1"/>
    </source>
</evidence>
<evidence type="ECO:0000259" key="2">
    <source>
        <dbReference type="Pfam" id="PF06985"/>
    </source>
</evidence>
<comment type="caution">
    <text evidence="3">The sequence shown here is derived from an EMBL/GenBank/DDBJ whole genome shotgun (WGS) entry which is preliminary data.</text>
</comment>
<keyword evidence="4" id="KW-1185">Reference proteome</keyword>
<dbReference type="PANTHER" id="PTHR24148:SF73">
    <property type="entry name" value="HET DOMAIN PROTEIN (AFU_ORTHOLOGUE AFUA_8G01020)"/>
    <property type="match status" value="1"/>
</dbReference>
<reference evidence="3" key="2">
    <citation type="submission" date="2023-07" db="EMBL/GenBank/DDBJ databases">
        <authorList>
            <consortium name="Lawrence Berkeley National Laboratory"/>
            <person name="Haridas S."/>
            <person name="Hensen N."/>
            <person name="Bonometti L."/>
            <person name="Westerberg I."/>
            <person name="Brannstrom I.O."/>
            <person name="Guillou S."/>
            <person name="Cros-Aarteil S."/>
            <person name="Calhoun S."/>
            <person name="Kuo A."/>
            <person name="Mondo S."/>
            <person name="Pangilinan J."/>
            <person name="Riley R."/>
            <person name="LaButti K."/>
            <person name="Andreopoulos B."/>
            <person name="Lipzen A."/>
            <person name="Chen C."/>
            <person name="Yanf M."/>
            <person name="Daum C."/>
            <person name="Ng V."/>
            <person name="Clum A."/>
            <person name="Steindorff A."/>
            <person name="Ohm R."/>
            <person name="Martin F."/>
            <person name="Silar P."/>
            <person name="Natvig D."/>
            <person name="Lalanne C."/>
            <person name="Gautier V."/>
            <person name="Ament-velasquez S.L."/>
            <person name="Kruys A."/>
            <person name="Hutchinson M.I."/>
            <person name="Powell A.J."/>
            <person name="Barry K."/>
            <person name="Miller A.N."/>
            <person name="Grigoriev I.V."/>
            <person name="Debuchy R."/>
            <person name="Gladieux P."/>
            <person name="Thoren M.H."/>
            <person name="Johannesson H."/>
        </authorList>
    </citation>
    <scope>NUCLEOTIDE SEQUENCE</scope>
    <source>
        <strain evidence="3">FGSC 1904</strain>
    </source>
</reference>
<reference evidence="3" key="1">
    <citation type="journal article" date="2023" name="Mol. Phylogenet. Evol.">
        <title>Genome-scale phylogeny and comparative genomics of the fungal order Sordariales.</title>
        <authorList>
            <person name="Hensen N."/>
            <person name="Bonometti L."/>
            <person name="Westerberg I."/>
            <person name="Brannstrom I.O."/>
            <person name="Guillou S."/>
            <person name="Cros-Aarteil S."/>
            <person name="Calhoun S."/>
            <person name="Haridas S."/>
            <person name="Kuo A."/>
            <person name="Mondo S."/>
            <person name="Pangilinan J."/>
            <person name="Riley R."/>
            <person name="LaButti K."/>
            <person name="Andreopoulos B."/>
            <person name="Lipzen A."/>
            <person name="Chen C."/>
            <person name="Yan M."/>
            <person name="Daum C."/>
            <person name="Ng V."/>
            <person name="Clum A."/>
            <person name="Steindorff A."/>
            <person name="Ohm R.A."/>
            <person name="Martin F."/>
            <person name="Silar P."/>
            <person name="Natvig D.O."/>
            <person name="Lalanne C."/>
            <person name="Gautier V."/>
            <person name="Ament-Velasquez S.L."/>
            <person name="Kruys A."/>
            <person name="Hutchinson M.I."/>
            <person name="Powell A.J."/>
            <person name="Barry K."/>
            <person name="Miller A.N."/>
            <person name="Grigoriev I.V."/>
            <person name="Debuchy R."/>
            <person name="Gladieux P."/>
            <person name="Hiltunen Thoren M."/>
            <person name="Johannesson H."/>
        </authorList>
    </citation>
    <scope>NUCLEOTIDE SEQUENCE</scope>
    <source>
        <strain evidence="3">FGSC 1904</strain>
    </source>
</reference>
<name>A0AAE0P9T8_SORBR</name>
<gene>
    <name evidence="3" type="ORF">B0T20DRAFT_419936</name>
</gene>
<feature type="compositionally biased region" description="Gly residues" evidence="1">
    <location>
        <begin position="98"/>
        <end position="112"/>
    </location>
</feature>
<dbReference type="Pfam" id="PF06985">
    <property type="entry name" value="HET"/>
    <property type="match status" value="1"/>
</dbReference>
<organism evidence="3 4">
    <name type="scientific">Sordaria brevicollis</name>
    <dbReference type="NCBI Taxonomy" id="83679"/>
    <lineage>
        <taxon>Eukaryota</taxon>
        <taxon>Fungi</taxon>
        <taxon>Dikarya</taxon>
        <taxon>Ascomycota</taxon>
        <taxon>Pezizomycotina</taxon>
        <taxon>Sordariomycetes</taxon>
        <taxon>Sordariomycetidae</taxon>
        <taxon>Sordariales</taxon>
        <taxon>Sordariaceae</taxon>
        <taxon>Sordaria</taxon>
    </lineage>
</organism>
<evidence type="ECO:0000313" key="4">
    <source>
        <dbReference type="Proteomes" id="UP001281003"/>
    </source>
</evidence>
<sequence>MSAKDDDKQIPEFTFSRQTYPLIPPHQPLSLLQLSPDTSGRLLSRHFEFEPKYSGSDLLSRIKQLDRWTAEQLAPLDEALERFLFKVLVDDETTSTGTGSGGGSGDGTGSGTGQESAKPENPTRLINEKDRDKKAGEVNSFVALSYCWHYPSAWLPALGLQPPPPSSPSGKLPYCPMTPAMFAAFLSERLTPEEPIWLDQWCIDQTNEAEKIVAIGAMDALYYSARLVVVCLEDVRLSPGDAEIISKFAGNVEAKQKPDDENGWDEAEKGRLWTAVERIFAARWFVRAWCAHEYWMARNVVFLAPVTADPLAKPGEVKEVEILRFDNRFLQLMHSVASKWFSGENAETVRRRERLRRPESVEPGEEYYWGGKVPESREEEDPEGFVKRRAFGIANNQHRMSEAAEAKLMPQISSFAVIQSMAAGFERDKLSVWLNASRTRLFIKHNDFLSEAERAWIATIVSLASGDATVLAAVGPTLADSQVTNKKRREIGWACNPEVDDYVHLGSKPIYPALDGNPSLSPDGLALDAIIVDTSSGLQSPHSTSMKAAQGAISWYTDLRKELSTSTAHGNTKAEPGGWEDIDIINPLYTRHLTQALAILLELSDLPSFTWTRLCLSQAFPRPGSKYAKLLTHPLCAAYLEFGYRALSGARHHAEPLANDKNHPNEDLRLWAVKDYLNVLHSQDSDQYFKGVTVFLAIAEGIVRTVCGGAAYYRKGKVNKAYELQVSDAIPHGLIVFAPPPKQTSKYTIACPLALSQLP</sequence>
<feature type="domain" description="Heterokaryon incompatibility" evidence="2">
    <location>
        <begin position="141"/>
        <end position="293"/>
    </location>
</feature>
<accession>A0AAE0P9T8</accession>